<evidence type="ECO:0000313" key="1">
    <source>
        <dbReference type="EMBL" id="HFX13953.1"/>
    </source>
</evidence>
<sequence length="195" mass="22421">MNTIRFIIMVLSVFLLWEYTFAQGMPIIENKSLILARVKSVILGKFPYVELVLEVLESRSVEGYKNFVKEGDLILAVPYSLKNIDPKVFLLTENRNLLLCYYLRPLDLIYATVEFVGDEGGAGYVIREVERVGEVSKDNINDVIKDFMKVKGIIKEEDVQVEVEVKNSYYFVRVFVGDKVYNLVLDRSLAIISFD</sequence>
<reference evidence="1" key="1">
    <citation type="journal article" date="2020" name="mSystems">
        <title>Genome- and Community-Level Interaction Insights into Carbon Utilization and Element Cycling Functions of Hydrothermarchaeota in Hydrothermal Sediment.</title>
        <authorList>
            <person name="Zhou Z."/>
            <person name="Liu Y."/>
            <person name="Xu W."/>
            <person name="Pan J."/>
            <person name="Luo Z.H."/>
            <person name="Li M."/>
        </authorList>
    </citation>
    <scope>NUCLEOTIDE SEQUENCE [LARGE SCALE GENOMIC DNA]</scope>
    <source>
        <strain evidence="1">SpSt-81</strain>
    </source>
</reference>
<protein>
    <submittedName>
        <fullName evidence="1">Uncharacterized protein</fullName>
    </submittedName>
</protein>
<name>A0A7C3MK35_DICTH</name>
<proteinExistence type="predicted"/>
<dbReference type="EMBL" id="DTIN01000030">
    <property type="protein sequence ID" value="HFX13953.1"/>
    <property type="molecule type" value="Genomic_DNA"/>
</dbReference>
<gene>
    <name evidence="1" type="ORF">ENW00_07405</name>
</gene>
<organism evidence="1">
    <name type="scientific">Dictyoglomus thermophilum</name>
    <dbReference type="NCBI Taxonomy" id="14"/>
    <lineage>
        <taxon>Bacteria</taxon>
        <taxon>Pseudomonadati</taxon>
        <taxon>Dictyoglomota</taxon>
        <taxon>Dictyoglomia</taxon>
        <taxon>Dictyoglomales</taxon>
        <taxon>Dictyoglomaceae</taxon>
        <taxon>Dictyoglomus</taxon>
    </lineage>
</organism>
<accession>A0A7C3MK35</accession>
<comment type="caution">
    <text evidence="1">The sequence shown here is derived from an EMBL/GenBank/DDBJ whole genome shotgun (WGS) entry which is preliminary data.</text>
</comment>
<dbReference type="AlphaFoldDB" id="A0A7C3MK35"/>